<dbReference type="InterPro" id="IPR023753">
    <property type="entry name" value="FAD/NAD-binding_dom"/>
</dbReference>
<evidence type="ECO:0000313" key="6">
    <source>
        <dbReference type="Proteomes" id="UP000700596"/>
    </source>
</evidence>
<accession>A0A9P9D5N9</accession>
<name>A0A9P9D5N9_9PLEO</name>
<dbReference type="SUPFAM" id="SSF51905">
    <property type="entry name" value="FAD/NAD(P)-binding domain"/>
    <property type="match status" value="1"/>
</dbReference>
<evidence type="ECO:0000259" key="4">
    <source>
        <dbReference type="Pfam" id="PF07992"/>
    </source>
</evidence>
<feature type="domain" description="FAD/NAD(P)-binding" evidence="4">
    <location>
        <begin position="4"/>
        <end position="226"/>
    </location>
</feature>
<reference evidence="5" key="1">
    <citation type="journal article" date="2021" name="Nat. Commun.">
        <title>Genetic determinants of endophytism in the Arabidopsis root mycobiome.</title>
        <authorList>
            <person name="Mesny F."/>
            <person name="Miyauchi S."/>
            <person name="Thiergart T."/>
            <person name="Pickel B."/>
            <person name="Atanasova L."/>
            <person name="Karlsson M."/>
            <person name="Huettel B."/>
            <person name="Barry K.W."/>
            <person name="Haridas S."/>
            <person name="Chen C."/>
            <person name="Bauer D."/>
            <person name="Andreopoulos W."/>
            <person name="Pangilinan J."/>
            <person name="LaButti K."/>
            <person name="Riley R."/>
            <person name="Lipzen A."/>
            <person name="Clum A."/>
            <person name="Drula E."/>
            <person name="Henrissat B."/>
            <person name="Kohler A."/>
            <person name="Grigoriev I.V."/>
            <person name="Martin F.M."/>
            <person name="Hacquard S."/>
        </authorList>
    </citation>
    <scope>NUCLEOTIDE SEQUENCE</scope>
    <source>
        <strain evidence="5">MPI-CAGE-CH-0243</strain>
    </source>
</reference>
<dbReference type="InterPro" id="IPR036188">
    <property type="entry name" value="FAD/NAD-bd_sf"/>
</dbReference>
<keyword evidence="1" id="KW-0285">Flavoprotein</keyword>
<dbReference type="AlphaFoldDB" id="A0A9P9D5N9"/>
<evidence type="ECO:0000313" key="5">
    <source>
        <dbReference type="EMBL" id="KAH7112856.1"/>
    </source>
</evidence>
<gene>
    <name evidence="5" type="ORF">B0J11DRAFT_542097</name>
</gene>
<dbReference type="EMBL" id="JAGMWT010000020">
    <property type="protein sequence ID" value="KAH7112856.1"/>
    <property type="molecule type" value="Genomic_DNA"/>
</dbReference>
<dbReference type="InterPro" id="IPR050346">
    <property type="entry name" value="FMO-like"/>
</dbReference>
<evidence type="ECO:0000256" key="1">
    <source>
        <dbReference type="ARBA" id="ARBA00022630"/>
    </source>
</evidence>
<keyword evidence="6" id="KW-1185">Reference proteome</keyword>
<sequence length="614" mass="68466">MAPKVIIVGAGWAGLVAARSYIAINSNVDLTILDDGSTVGGVWSVSRIYPGLVADSPRGLFEYSDLSMLDEDVFASNQKAQAEKRAGQQHVQAIETEQTLDTKKRYGPIRGEEIHNYLHKYAEKYDLLRRIKFQSRVVKAERIRRSDASPDGWRLTMSSGEEMECNKLIIASGLFSQPFTPKVPGLTSFSGLSIHSQDLGQQHPRLSDPSIESVTIVGSCKSAVEAINLCLALPTKPHINWVMRGGEHGVPILLSNPESPVPIVAANNLRVFSAVSPSIFDTESGLYNFFHSGRSWIGPRIVKAFFKLLGWAIISGAGYDKSEQGRLIKPVPEKMFRFLLYTCLILKGNPVLEEIHKGERVKVHIGEISGISASGIALRSNESQKEDNHGESKSEIHEIKTDAIIWCTGFKSSATFFNAEDTHDLGLPVAINSLTPEEKQHWETLDINADKEVVSKLPWLGQWPIDERHSNDTYYRMYRYILSPELISRNDRTIMFAGFVASGNTALTCELISIWGIAWLEGLLKQDDLPSKEEMEFAIAKTQIWSERRHGGKANNNPKIVAEAQGYIDALVRDLGAKVHRRGGWKEYIGIYQPSDYKGLVYEVIECAKQRRAL</sequence>
<dbReference type="GO" id="GO:0016491">
    <property type="term" value="F:oxidoreductase activity"/>
    <property type="evidence" value="ECO:0007669"/>
    <property type="project" value="UniProtKB-KW"/>
</dbReference>
<organism evidence="5 6">
    <name type="scientific">Dendryphion nanum</name>
    <dbReference type="NCBI Taxonomy" id="256645"/>
    <lineage>
        <taxon>Eukaryota</taxon>
        <taxon>Fungi</taxon>
        <taxon>Dikarya</taxon>
        <taxon>Ascomycota</taxon>
        <taxon>Pezizomycotina</taxon>
        <taxon>Dothideomycetes</taxon>
        <taxon>Pleosporomycetidae</taxon>
        <taxon>Pleosporales</taxon>
        <taxon>Torulaceae</taxon>
        <taxon>Dendryphion</taxon>
    </lineage>
</organism>
<keyword evidence="2" id="KW-0274">FAD</keyword>
<protein>
    <recommendedName>
        <fullName evidence="4">FAD/NAD(P)-binding domain-containing protein</fullName>
    </recommendedName>
</protein>
<evidence type="ECO:0000256" key="3">
    <source>
        <dbReference type="ARBA" id="ARBA00023002"/>
    </source>
</evidence>
<dbReference type="PANTHER" id="PTHR23023">
    <property type="entry name" value="DIMETHYLANILINE MONOOXYGENASE"/>
    <property type="match status" value="1"/>
</dbReference>
<proteinExistence type="predicted"/>
<dbReference type="Gene3D" id="3.50.50.60">
    <property type="entry name" value="FAD/NAD(P)-binding domain"/>
    <property type="match status" value="1"/>
</dbReference>
<comment type="caution">
    <text evidence="5">The sequence shown here is derived from an EMBL/GenBank/DDBJ whole genome shotgun (WGS) entry which is preliminary data.</text>
</comment>
<dbReference type="OrthoDB" id="2915840at2759"/>
<dbReference type="Pfam" id="PF07992">
    <property type="entry name" value="Pyr_redox_2"/>
    <property type="match status" value="1"/>
</dbReference>
<evidence type="ECO:0000256" key="2">
    <source>
        <dbReference type="ARBA" id="ARBA00022827"/>
    </source>
</evidence>
<dbReference type="Proteomes" id="UP000700596">
    <property type="component" value="Unassembled WGS sequence"/>
</dbReference>
<keyword evidence="3" id="KW-0560">Oxidoreductase</keyword>